<reference evidence="6 7" key="1">
    <citation type="journal article" name="Sci. Rep.">
        <title>Genome-scale phylogenetic analyses confirm Olpidium as the closest living zoosporic fungus to the non-flagellated, terrestrial fungi.</title>
        <authorList>
            <person name="Chang Y."/>
            <person name="Rochon D."/>
            <person name="Sekimoto S."/>
            <person name="Wang Y."/>
            <person name="Chovatia M."/>
            <person name="Sandor L."/>
            <person name="Salamov A."/>
            <person name="Grigoriev I.V."/>
            <person name="Stajich J.E."/>
            <person name="Spatafora J.W."/>
        </authorList>
    </citation>
    <scope>NUCLEOTIDE SEQUENCE [LARGE SCALE GENOMIC DNA]</scope>
    <source>
        <strain evidence="6">S191</strain>
    </source>
</reference>
<evidence type="ECO:0000313" key="6">
    <source>
        <dbReference type="EMBL" id="KAG5457210.1"/>
    </source>
</evidence>
<dbReference type="Pfam" id="PF05426">
    <property type="entry name" value="Alginate_lyase"/>
    <property type="match status" value="1"/>
</dbReference>
<dbReference type="Proteomes" id="UP000673691">
    <property type="component" value="Unassembled WGS sequence"/>
</dbReference>
<feature type="domain" description="Alginate lyase" evidence="5">
    <location>
        <begin position="295"/>
        <end position="573"/>
    </location>
</feature>
<evidence type="ECO:0000259" key="5">
    <source>
        <dbReference type="Pfam" id="PF05426"/>
    </source>
</evidence>
<evidence type="ECO:0000256" key="4">
    <source>
        <dbReference type="SAM" id="Phobius"/>
    </source>
</evidence>
<accession>A0A8H7ZQ48</accession>
<keyword evidence="1" id="KW-0732">Signal</keyword>
<evidence type="ECO:0000256" key="3">
    <source>
        <dbReference type="SAM" id="MobiDB-lite"/>
    </source>
</evidence>
<dbReference type="OrthoDB" id="63533at2759"/>
<gene>
    <name evidence="6" type="ORF">BJ554DRAFT_2833</name>
</gene>
<comment type="caution">
    <text evidence="6">The sequence shown here is derived from an EMBL/GenBank/DDBJ whole genome shotgun (WGS) entry which is preliminary data.</text>
</comment>
<dbReference type="Gene3D" id="1.50.10.100">
    <property type="entry name" value="Chondroitin AC/alginate lyase"/>
    <property type="match status" value="1"/>
</dbReference>
<dbReference type="InterPro" id="IPR008929">
    <property type="entry name" value="Chondroitin_lyas"/>
</dbReference>
<protein>
    <submittedName>
        <fullName evidence="6">Alginate lyase-domain-containing protein</fullName>
    </submittedName>
</protein>
<sequence length="642" mass="69685">MHAANHHYRYGPSQHQQQVHYGKGRLVVGGGLGGGGGGGLGLANGSGRGGARRPFSFLCIAATLSVSLAFFCYTCYYYAALGPSAGGGGGGVAASDGGRRKLAAGPGGDLPAGASGEDAPGGGGTLPPPPPWMQDRAAGGRWAPLSGSGGRGDDGGLRDRYVPPPPSYINTAILRPLRPSRPVLAPDEPADDGDRDLPPPPPAEPPFAGADADSAPDEEAGVLPEDLAGGGGEPPSAGGRAASDSEDEALSPEALARFHPRTRELADHVSALGEVLVTLRRDAEIARRNDTVFSVTLKPQVPPSGDVHDYLSLARYFWPNPDTPDGLPYVKRDGHPNPEMETVHDYRMLRAVLKDVNTLGLAYFYFRDERYALKAMDRIETWFLDPKTRMNPNLNFASLTKGSKMGRRMGVLDMYPAYRMFSVLPFLAASPNWNPAILTGVREWYGEYYAWLTTSRLGILEQNGHNNHGTFWDVQALGIALFLGKREDAARIADRARKKRLEAQIRADGLQWAEAERPTSWFYSLLNLQALMLVASFADVVGVDLWHHVNATTGEGSIRAAVDYLLPHALDGGRNWPFRNTGDFDARDFVRELELAYVVYRDPKYLRAVDVLRKRDADQGKIDKSQYLCQLGILTRGNLWIC</sequence>
<evidence type="ECO:0000256" key="2">
    <source>
        <dbReference type="ARBA" id="ARBA00023239"/>
    </source>
</evidence>
<dbReference type="EMBL" id="JAEFCI010010449">
    <property type="protein sequence ID" value="KAG5457210.1"/>
    <property type="molecule type" value="Genomic_DNA"/>
</dbReference>
<feature type="compositionally biased region" description="Basic and acidic residues" evidence="3">
    <location>
        <begin position="151"/>
        <end position="161"/>
    </location>
</feature>
<evidence type="ECO:0000313" key="7">
    <source>
        <dbReference type="Proteomes" id="UP000673691"/>
    </source>
</evidence>
<keyword evidence="2 6" id="KW-0456">Lyase</keyword>
<keyword evidence="7" id="KW-1185">Reference proteome</keyword>
<evidence type="ECO:0000256" key="1">
    <source>
        <dbReference type="ARBA" id="ARBA00022729"/>
    </source>
</evidence>
<feature type="transmembrane region" description="Helical" evidence="4">
    <location>
        <begin position="55"/>
        <end position="79"/>
    </location>
</feature>
<proteinExistence type="predicted"/>
<feature type="region of interest" description="Disordered" evidence="3">
    <location>
        <begin position="102"/>
        <end position="251"/>
    </location>
</feature>
<dbReference type="InterPro" id="IPR008397">
    <property type="entry name" value="Alginate_lyase_dom"/>
</dbReference>
<dbReference type="GO" id="GO:0042597">
    <property type="term" value="C:periplasmic space"/>
    <property type="evidence" value="ECO:0007669"/>
    <property type="project" value="InterPro"/>
</dbReference>
<dbReference type="AlphaFoldDB" id="A0A8H7ZQ48"/>
<keyword evidence="4" id="KW-0472">Membrane</keyword>
<keyword evidence="4" id="KW-1133">Transmembrane helix</keyword>
<organism evidence="6 7">
    <name type="scientific">Olpidium bornovanus</name>
    <dbReference type="NCBI Taxonomy" id="278681"/>
    <lineage>
        <taxon>Eukaryota</taxon>
        <taxon>Fungi</taxon>
        <taxon>Fungi incertae sedis</taxon>
        <taxon>Olpidiomycota</taxon>
        <taxon>Olpidiomycotina</taxon>
        <taxon>Olpidiomycetes</taxon>
        <taxon>Olpidiales</taxon>
        <taxon>Olpidiaceae</taxon>
        <taxon>Olpidium</taxon>
    </lineage>
</organism>
<keyword evidence="4" id="KW-0812">Transmembrane</keyword>
<name>A0A8H7ZQ48_9FUNG</name>
<dbReference type="GO" id="GO:0016829">
    <property type="term" value="F:lyase activity"/>
    <property type="evidence" value="ECO:0007669"/>
    <property type="project" value="UniProtKB-KW"/>
</dbReference>
<dbReference type="SUPFAM" id="SSF48230">
    <property type="entry name" value="Chondroitin AC/alginate lyase"/>
    <property type="match status" value="1"/>
</dbReference>